<evidence type="ECO:0008006" key="4">
    <source>
        <dbReference type="Google" id="ProtNLM"/>
    </source>
</evidence>
<dbReference type="AlphaFoldDB" id="A0A8H2JGR8"/>
<dbReference type="Proteomes" id="UP000309231">
    <property type="component" value="Chromosome"/>
</dbReference>
<dbReference type="KEGG" id="mmuc:C1S78_027505"/>
<evidence type="ECO:0000313" key="2">
    <source>
        <dbReference type="EMBL" id="TLH55613.1"/>
    </source>
</evidence>
<proteinExistence type="predicted"/>
<evidence type="ECO:0000313" key="3">
    <source>
        <dbReference type="Proteomes" id="UP000309231"/>
    </source>
</evidence>
<dbReference type="GeneID" id="76728709"/>
<reference evidence="1 3" key="2">
    <citation type="journal article" date="2019" name="BMC Evol. Biol.">
        <title>Comparative genomics of Mycobacterium mucogenicum and Mycobacterium neoaurum clade members emphasizing tRNA and non-coding RNA.</title>
        <authorList>
            <person name="Behra P.R.K."/>
            <person name="Pettersson B.M.F."/>
            <person name="Das S."/>
            <person name="Dasgupta S."/>
            <person name="Kirsebom L.A."/>
        </authorList>
    </citation>
    <scope>NUCLEOTIDE SEQUENCE [LARGE SCALE GENOMIC DNA]</scope>
    <source>
        <strain evidence="1 3">DSM 44124</strain>
    </source>
</reference>
<sequence length="147" mass="15597">MPLVLPEPYATATDLENYWRTLSEAEQGRATTLLGWAAKLINEQPGSASFDELTCAQVSMDMVKRAMINGDGVSESTSSQTMDVVSAAVTNKYVNPTGALYLTNAESDRLAGRPVGGAGFSIKLGSNTRVPGYPWNHQGSGQVDAPT</sequence>
<organism evidence="2">
    <name type="scientific">Mycolicibacterium mucogenicum DSM 44124</name>
    <dbReference type="NCBI Taxonomy" id="1226753"/>
    <lineage>
        <taxon>Bacteria</taxon>
        <taxon>Bacillati</taxon>
        <taxon>Actinomycetota</taxon>
        <taxon>Actinomycetes</taxon>
        <taxon>Mycobacteriales</taxon>
        <taxon>Mycobacteriaceae</taxon>
        <taxon>Mycolicibacterium</taxon>
    </lineage>
</organism>
<reference evidence="1 3" key="3">
    <citation type="journal article" date="2019" name="Sci. Rep.">
        <title>Insight into the biology of Mycobacterium mucogenicum and Mycobacterium neoaurum clade members.</title>
        <authorList>
            <person name="Behra P.R.K."/>
            <person name="Pettersson B.M.F."/>
            <person name="Ramesh M."/>
            <person name="Dasgupta S."/>
            <person name="Kirsebom L.A."/>
        </authorList>
    </citation>
    <scope>NUCLEOTIDE SEQUENCE [LARGE SCALE GENOMIC DNA]</scope>
    <source>
        <strain evidence="1 3">DSM 44124</strain>
    </source>
</reference>
<reference evidence="2" key="1">
    <citation type="submission" date="2018-01" db="EMBL/GenBank/DDBJ databases">
        <title>Comparative genomics of Mycobacterium mucogenicum and Mycobacterium neoaurum clade members emphasizing tRNA and non-coding RNA.</title>
        <authorList>
            <person name="Behra P.R.K."/>
            <person name="Pettersson B.M.F."/>
            <person name="Das S."/>
            <person name="Dasgupta S."/>
            <person name="Kirsebom L.A."/>
        </authorList>
    </citation>
    <scope>NUCLEOTIDE SEQUENCE</scope>
    <source>
        <strain evidence="2">DSM 44124</strain>
    </source>
</reference>
<keyword evidence="3" id="KW-1185">Reference proteome</keyword>
<evidence type="ECO:0000313" key="1">
    <source>
        <dbReference type="EMBL" id="QPG69090.1"/>
    </source>
</evidence>
<accession>A0A8H2JGR8</accession>
<name>A0A8H2JGR8_MYCMU</name>
<dbReference type="RefSeq" id="WP_053855127.1">
    <property type="nucleotide sequence ID" value="NZ_ANBS01000055.1"/>
</dbReference>
<protein>
    <recommendedName>
        <fullName evidence="4">Head-to-tail adaptor</fullName>
    </recommendedName>
</protein>
<gene>
    <name evidence="1" type="ORF">C1S78_027505</name>
    <name evidence="2" type="ORF">C1S78_27455</name>
</gene>
<dbReference type="EMBL" id="CP062008">
    <property type="protein sequence ID" value="QPG69090.1"/>
    <property type="molecule type" value="Genomic_DNA"/>
</dbReference>
<dbReference type="EMBL" id="POTL01000001">
    <property type="protein sequence ID" value="TLH55613.1"/>
    <property type="molecule type" value="Genomic_DNA"/>
</dbReference>